<name>A0A641APV6_9ACTN</name>
<dbReference type="AlphaFoldDB" id="A0A641APV6"/>
<evidence type="ECO:0000313" key="2">
    <source>
        <dbReference type="Proteomes" id="UP001515100"/>
    </source>
</evidence>
<proteinExistence type="predicted"/>
<evidence type="ECO:0000313" key="1">
    <source>
        <dbReference type="EMBL" id="KAA1380120.1"/>
    </source>
</evidence>
<dbReference type="RefSeq" id="WP_129180279.1">
    <property type="nucleotide sequence ID" value="NZ_JAGIOG010000001.1"/>
</dbReference>
<keyword evidence="2" id="KW-1185">Reference proteome</keyword>
<dbReference type="Proteomes" id="UP001515100">
    <property type="component" value="Unassembled WGS sequence"/>
</dbReference>
<reference evidence="1" key="1">
    <citation type="submission" date="2019-09" db="EMBL/GenBank/DDBJ databases">
        <authorList>
            <person name="Li J."/>
        </authorList>
    </citation>
    <scope>NUCLEOTIDE SEQUENCE [LARGE SCALE GENOMIC DNA]</scope>
    <source>
        <strain evidence="1">NRBC 14897</strain>
    </source>
</reference>
<dbReference type="EMBL" id="SDPP02000001">
    <property type="protein sequence ID" value="KAA1380120.1"/>
    <property type="molecule type" value="Genomic_DNA"/>
</dbReference>
<comment type="caution">
    <text evidence="1">The sequence shown here is derived from an EMBL/GenBank/DDBJ whole genome shotgun (WGS) entry which is preliminary data.</text>
</comment>
<organism evidence="1 2">
    <name type="scientific">Aeromicrobium fastidiosum</name>
    <dbReference type="NCBI Taxonomy" id="52699"/>
    <lineage>
        <taxon>Bacteria</taxon>
        <taxon>Bacillati</taxon>
        <taxon>Actinomycetota</taxon>
        <taxon>Actinomycetes</taxon>
        <taxon>Propionibacteriales</taxon>
        <taxon>Nocardioidaceae</taxon>
        <taxon>Aeromicrobium</taxon>
    </lineage>
</organism>
<accession>A0A641APV6</accession>
<protein>
    <submittedName>
        <fullName evidence="1">Uncharacterized protein</fullName>
    </submittedName>
</protein>
<gene>
    <name evidence="1" type="ORF">ESP62_002650</name>
</gene>
<dbReference type="OrthoDB" id="5191158at2"/>
<sequence length="253" mass="27495">MSDHPGEDASQRWRENVDRRGVDADTVAEIVRLHGVGPDDLAVLDGLDEIVDPAGASFFLLPCDASADDVRRAVIMTYVVNAGTGYGASGPVTDFAATPYSAGEAQRIVDRQRRNAWSYSLVVPFVHRNGGRLVTTPNGMLMGLGGNRLLGLFSQRGGTTYGDVFVLNIGRGIDPVAELRAVVLSGRSRHQREDGTTFAGSVDLVRLMHHEERHSQQWAAEGPARFVASYLWEQVRGRNDTEEDAGLSDGGYR</sequence>